<keyword evidence="2" id="KW-1185">Reference proteome</keyword>
<protein>
    <submittedName>
        <fullName evidence="1">Uncharacterized protein</fullName>
    </submittedName>
</protein>
<dbReference type="EMBL" id="JAPDGR010000174">
    <property type="protein sequence ID" value="KAJ2994392.1"/>
    <property type="molecule type" value="Genomic_DNA"/>
</dbReference>
<evidence type="ECO:0000313" key="1">
    <source>
        <dbReference type="EMBL" id="KAJ2994392.1"/>
    </source>
</evidence>
<sequence length="338" mass="36245">MLMQSSTEPGTRSPPRSTNADESSGSGSAKSIPARSKPIAIELPAPKKVSGAVYTPPAPLSARGDLPGGYFPLHEEQHRVYRTHPFQLDATKARMKSIRRASKDSPSDLPAPGRTAVKGDIGPATTNVPPAKADRAMEIPQLNVNDVRRFEPASTSNTPVASYMPLGDRSNPLPMGKYYPSNYERRKDEKKGKKHRPKTSDPTTSSSTNSTLQVPASSQTSSTGHSRHESEAKRRLQQYQRDMMAQAAIALNRGTTNEAALDSIRSYGFSSMMKPSKPRLVPLGSPGPVTPMQLEGSDVGYLEVHGGARTEPGHVKGPQEEGSEGDSSSGIDLGHPTL</sequence>
<accession>A0ACC1PM52</accession>
<gene>
    <name evidence="1" type="ORF">NUW58_g1572</name>
</gene>
<proteinExistence type="predicted"/>
<name>A0ACC1PM52_9PEZI</name>
<reference evidence="1" key="1">
    <citation type="submission" date="2022-10" db="EMBL/GenBank/DDBJ databases">
        <title>Genome Sequence of Xylaria curta.</title>
        <authorList>
            <person name="Buettner E."/>
        </authorList>
    </citation>
    <scope>NUCLEOTIDE SEQUENCE</scope>
    <source>
        <strain evidence="1">Babe10</strain>
    </source>
</reference>
<comment type="caution">
    <text evidence="1">The sequence shown here is derived from an EMBL/GenBank/DDBJ whole genome shotgun (WGS) entry which is preliminary data.</text>
</comment>
<dbReference type="Proteomes" id="UP001143856">
    <property type="component" value="Unassembled WGS sequence"/>
</dbReference>
<evidence type="ECO:0000313" key="2">
    <source>
        <dbReference type="Proteomes" id="UP001143856"/>
    </source>
</evidence>
<organism evidence="1 2">
    <name type="scientific">Xylaria curta</name>
    <dbReference type="NCBI Taxonomy" id="42375"/>
    <lineage>
        <taxon>Eukaryota</taxon>
        <taxon>Fungi</taxon>
        <taxon>Dikarya</taxon>
        <taxon>Ascomycota</taxon>
        <taxon>Pezizomycotina</taxon>
        <taxon>Sordariomycetes</taxon>
        <taxon>Xylariomycetidae</taxon>
        <taxon>Xylariales</taxon>
        <taxon>Xylariaceae</taxon>
        <taxon>Xylaria</taxon>
    </lineage>
</organism>